<evidence type="ECO:0000313" key="11">
    <source>
        <dbReference type="EMBL" id="EPC02873.1"/>
    </source>
</evidence>
<keyword evidence="7 9" id="KW-0694">RNA-binding</keyword>
<reference evidence="11 12" key="1">
    <citation type="journal article" date="2013" name="Genome Announc.">
        <title>Draft genome sequence of the moderately halophilic gammaproteobacterium Halomonas anticariensis FP35.</title>
        <authorList>
            <person name="Tahrioui A."/>
            <person name="Quesada E."/>
            <person name="Llamas I."/>
        </authorList>
    </citation>
    <scope>NUCLEOTIDE SEQUENCE [LARGE SCALE GENOMIC DNA]</scope>
    <source>
        <strain evidence="12">DSM 16096 / CECT 5854 / LMG 22089 / FP35</strain>
    </source>
</reference>
<evidence type="ECO:0000256" key="2">
    <source>
        <dbReference type="ARBA" id="ARBA00022555"/>
    </source>
</evidence>
<dbReference type="RefSeq" id="WP_016416289.1">
    <property type="nucleotide sequence ID" value="NZ_AUAB01000015.1"/>
</dbReference>
<keyword evidence="12" id="KW-1185">Reference proteome</keyword>
<dbReference type="InterPro" id="IPR032672">
    <property type="entry name" value="TmcA/NAT10/Kre33"/>
</dbReference>
<dbReference type="AlphaFoldDB" id="S2KQX3"/>
<gene>
    <name evidence="9" type="primary">tmcA</name>
    <name evidence="11" type="ORF">L861_23975</name>
</gene>
<evidence type="ECO:0000256" key="4">
    <source>
        <dbReference type="ARBA" id="ARBA00022694"/>
    </source>
</evidence>
<dbReference type="PATRIC" id="fig|1121939.11.peg.1786"/>
<dbReference type="InterPro" id="IPR013562">
    <property type="entry name" value="TmcA/NAT10_N"/>
</dbReference>
<keyword evidence="5 9" id="KW-0547">Nucleotide-binding</keyword>
<dbReference type="InterPro" id="IPR016181">
    <property type="entry name" value="Acyl_CoA_acyltransferase"/>
</dbReference>
<feature type="binding site" evidence="9">
    <location>
        <begin position="527"/>
        <end position="529"/>
    </location>
    <ligand>
        <name>acetyl-CoA</name>
        <dbReference type="ChEBI" id="CHEBI:57288"/>
    </ligand>
</feature>
<evidence type="ECO:0000256" key="1">
    <source>
        <dbReference type="ARBA" id="ARBA00022490"/>
    </source>
</evidence>
<keyword evidence="3 9" id="KW-0808">Transferase</keyword>
<keyword evidence="1 9" id="KW-0963">Cytoplasm</keyword>
<name>S2KQX3_LITA3</name>
<dbReference type="GO" id="GO:0000049">
    <property type="term" value="F:tRNA binding"/>
    <property type="evidence" value="ECO:0007669"/>
    <property type="project" value="UniProtKB-UniRule"/>
</dbReference>
<dbReference type="eggNOG" id="COG1444">
    <property type="taxonomic scope" value="Bacteria"/>
</dbReference>
<keyword evidence="6 9" id="KW-0067">ATP-binding</keyword>
<keyword evidence="4 9" id="KW-0819">tRNA processing</keyword>
<evidence type="ECO:0000256" key="6">
    <source>
        <dbReference type="ARBA" id="ARBA00022840"/>
    </source>
</evidence>
<dbReference type="GO" id="GO:0051392">
    <property type="term" value="F:tRNA cytidine N4-acetyltransferase activity"/>
    <property type="evidence" value="ECO:0007669"/>
    <property type="project" value="UniProtKB-UniRule"/>
</dbReference>
<dbReference type="InterPro" id="IPR027417">
    <property type="entry name" value="P-loop_NTPase"/>
</dbReference>
<evidence type="ECO:0000313" key="12">
    <source>
        <dbReference type="Proteomes" id="UP000014463"/>
    </source>
</evidence>
<comment type="function">
    <text evidence="9">Catalyzes the formation of N(4)-acetylcytidine (ac(4)C) at the wobble position of tRNA(Met), by using acetyl-CoA as an acetyl donor and ATP (or GTP).</text>
</comment>
<evidence type="ECO:0000256" key="8">
    <source>
        <dbReference type="ARBA" id="ARBA00023315"/>
    </source>
</evidence>
<dbReference type="PROSITE" id="PS51186">
    <property type="entry name" value="GNAT"/>
    <property type="match status" value="1"/>
</dbReference>
<dbReference type="InterPro" id="IPR000182">
    <property type="entry name" value="GNAT_dom"/>
</dbReference>
<dbReference type="STRING" id="1121939.L861_23975"/>
<dbReference type="InterPro" id="IPR007807">
    <property type="entry name" value="TcmA/NAT10_helicase"/>
</dbReference>
<dbReference type="EC" id="2.3.1.193" evidence="9"/>
<dbReference type="PANTHER" id="PTHR10925">
    <property type="entry name" value="N-ACETYLTRANSFERASE 10"/>
    <property type="match status" value="1"/>
</dbReference>
<dbReference type="InterPro" id="IPR024914">
    <property type="entry name" value="tRNA_acetyltr_TmcA"/>
</dbReference>
<dbReference type="GO" id="GO:0002101">
    <property type="term" value="P:tRNA wobble cytosine modification"/>
    <property type="evidence" value="ECO:0007669"/>
    <property type="project" value="UniProtKB-UniRule"/>
</dbReference>
<dbReference type="HAMAP" id="MF_01886">
    <property type="entry name" value="tRNA_acetyltr_TmcA"/>
    <property type="match status" value="1"/>
</dbReference>
<dbReference type="SUPFAM" id="SSF52540">
    <property type="entry name" value="P-loop containing nucleoside triphosphate hydrolases"/>
    <property type="match status" value="1"/>
</dbReference>
<dbReference type="Proteomes" id="UP000014463">
    <property type="component" value="Unassembled WGS sequence"/>
</dbReference>
<sequence length="737" mass="80876">MSSSPGPVSPGDDISHIQRTLGALLDWCAGLVARHWRGLVWVEGDADTCRQRALALWQMNRGRAPLWLSGTCPDDIQTGDWLPPAKARTRLGGEHGLVVVDAVSVDSGFDPDAFGALSGTLHAGGLLVLLTPRDWGRVADADYQRLAEYPYHPAQLHARYLRRLARLLGESTETVRWRVAGNIELPSLPDHPLSPPAVSDPDCITHDQAEAVDRLTRLRRRRPLVLTADRGRGKSAALGIACARWLSAGERLIWVTAPRPAAVEPLFDRLAVLCPEGSRQANVFEWVHGGNMHRVQFLAPDALSARVDERAVESAGALLLVDEAAAIPAPALGQWLRYFPRIAFATTVHGYEGSGRGFALRFRAHLERETPDWQRIHLEAPIRFATNDPLERLTSRLLMLDAEPAPLDEVPWQTIDYIDCRREELAADEARLRELFGLLVQAHYRTRPSDLRRLLDGPGTRIATLEAAHHVLGVVVGVDEGGFPSELAEAVARGERRPRGHLLAQSLAAHTGSRHALTSRLRRIMRIAVHEACRRQGLGRQLFGAQLTQAQADGIDLLGASFGAEPGLMAFWRHNGCVAVRLGLTREASSGEHALMVVRGISDAGKELARELQGCFQALLPTLLAFELKSLDPRVAAALLAEGTVDDLSAAELRDIDDVVLGHRDPALARPALQALVRHALAAGAPHDSDDAWLLVAALFQGREMGWLATQLDVPGRRQVQERLRDALLRWRQPLFP</sequence>
<dbReference type="GO" id="GO:0051391">
    <property type="term" value="P:tRNA acetylation"/>
    <property type="evidence" value="ECO:0007669"/>
    <property type="project" value="UniProtKB-UniRule"/>
</dbReference>
<evidence type="ECO:0000256" key="5">
    <source>
        <dbReference type="ARBA" id="ARBA00022741"/>
    </source>
</evidence>
<dbReference type="Pfam" id="PF13718">
    <property type="entry name" value="GNAT_acetyltr_2"/>
    <property type="match status" value="2"/>
</dbReference>
<organism evidence="11 12">
    <name type="scientific">Litchfieldella anticariensis (strain DSM 16096 / CECT 5854 / CIP 108499 / LMG 22089 / FP35)</name>
    <name type="common">Halomonas anticariensis</name>
    <dbReference type="NCBI Taxonomy" id="1121939"/>
    <lineage>
        <taxon>Bacteria</taxon>
        <taxon>Pseudomonadati</taxon>
        <taxon>Pseudomonadota</taxon>
        <taxon>Gammaproteobacteria</taxon>
        <taxon>Oceanospirillales</taxon>
        <taxon>Halomonadaceae</taxon>
        <taxon>Litchfieldella</taxon>
    </lineage>
</organism>
<evidence type="ECO:0000256" key="7">
    <source>
        <dbReference type="ARBA" id="ARBA00022884"/>
    </source>
</evidence>
<dbReference type="Pfam" id="PF05127">
    <property type="entry name" value="NAT10_TcmA_helicase"/>
    <property type="match status" value="1"/>
</dbReference>
<dbReference type="Gene3D" id="3.40.630.30">
    <property type="match status" value="1"/>
</dbReference>
<dbReference type="Gene3D" id="3.40.50.11040">
    <property type="match status" value="1"/>
</dbReference>
<dbReference type="CDD" id="cd04301">
    <property type="entry name" value="NAT_SF"/>
    <property type="match status" value="1"/>
</dbReference>
<keyword evidence="2 9" id="KW-0820">tRNA-binding</keyword>
<dbReference type="EMBL" id="ASTJ01000023">
    <property type="protein sequence ID" value="EPC02873.1"/>
    <property type="molecule type" value="Genomic_DNA"/>
</dbReference>
<feature type="binding site" evidence="9">
    <location>
        <position position="208"/>
    </location>
    <ligand>
        <name>ATP</name>
        <dbReference type="ChEBI" id="CHEBI:30616"/>
    </ligand>
</feature>
<evidence type="ECO:0000256" key="9">
    <source>
        <dbReference type="HAMAP-Rule" id="MF_01886"/>
    </source>
</evidence>
<dbReference type="GO" id="GO:1990883">
    <property type="term" value="F:18S rRNA cytidine N-acetyltransferase activity"/>
    <property type="evidence" value="ECO:0007669"/>
    <property type="project" value="TreeGrafter"/>
</dbReference>
<dbReference type="GO" id="GO:0005737">
    <property type="term" value="C:cytoplasm"/>
    <property type="evidence" value="ECO:0007669"/>
    <property type="project" value="UniProtKB-SubCell"/>
</dbReference>
<dbReference type="GO" id="GO:1904812">
    <property type="term" value="P:rRNA acetylation involved in maturation of SSU-rRNA"/>
    <property type="evidence" value="ECO:0007669"/>
    <property type="project" value="TreeGrafter"/>
</dbReference>
<comment type="similarity">
    <text evidence="9">Belongs to the TmcA family.</text>
</comment>
<dbReference type="OrthoDB" id="5578851at2"/>
<dbReference type="Pfam" id="PF08351">
    <property type="entry name" value="TmcA_N"/>
    <property type="match status" value="1"/>
</dbReference>
<keyword evidence="8 9" id="KW-0012">Acyltransferase</keyword>
<evidence type="ECO:0000256" key="3">
    <source>
        <dbReference type="ARBA" id="ARBA00022679"/>
    </source>
</evidence>
<comment type="caution">
    <text evidence="9">Lacks conserved residue(s) required for the propagation of feature annotation.</text>
</comment>
<evidence type="ECO:0000259" key="10">
    <source>
        <dbReference type="PROSITE" id="PS51186"/>
    </source>
</evidence>
<accession>S2KQX3</accession>
<protein>
    <recommendedName>
        <fullName evidence="9">tRNA(Met) cytidine acetyltransferase TmcA</fullName>
        <ecNumber evidence="9">2.3.1.193</ecNumber>
    </recommendedName>
</protein>
<dbReference type="GO" id="GO:0005524">
    <property type="term" value="F:ATP binding"/>
    <property type="evidence" value="ECO:0007669"/>
    <property type="project" value="UniProtKB-UniRule"/>
</dbReference>
<comment type="subcellular location">
    <subcellularLocation>
        <location evidence="9">Cytoplasm</location>
    </subcellularLocation>
</comment>
<dbReference type="Gene3D" id="1.20.120.890">
    <property type="entry name" value="tRNA(Met) cytidine acetyltransferase, tail domain"/>
    <property type="match status" value="1"/>
</dbReference>
<feature type="domain" description="N-acetyltransferase" evidence="10">
    <location>
        <begin position="458"/>
        <end position="613"/>
    </location>
</feature>
<comment type="caution">
    <text evidence="11">The sequence shown here is derived from an EMBL/GenBank/DDBJ whole genome shotgun (WGS) entry which is preliminary data.</text>
</comment>
<feature type="binding site" evidence="9">
    <location>
        <position position="383"/>
    </location>
    <ligand>
        <name>ATP</name>
        <dbReference type="ChEBI" id="CHEBI:30616"/>
    </ligand>
</feature>
<dbReference type="Gene3D" id="3.40.50.300">
    <property type="entry name" value="P-loop containing nucleotide triphosphate hydrolases"/>
    <property type="match status" value="1"/>
</dbReference>
<comment type="catalytic activity">
    <reaction evidence="9">
        <text>cytidine(34) in elongator tRNA(Met) + acetyl-CoA + ATP + H2O = N(4)-acetylcytidine(34) in elongator tRNA(Met) + ADP + phosphate + CoA + H(+)</text>
        <dbReference type="Rhea" id="RHEA:43788"/>
        <dbReference type="Rhea" id="RHEA-COMP:10693"/>
        <dbReference type="Rhea" id="RHEA-COMP:10694"/>
        <dbReference type="ChEBI" id="CHEBI:15377"/>
        <dbReference type="ChEBI" id="CHEBI:15378"/>
        <dbReference type="ChEBI" id="CHEBI:30616"/>
        <dbReference type="ChEBI" id="CHEBI:43474"/>
        <dbReference type="ChEBI" id="CHEBI:57287"/>
        <dbReference type="ChEBI" id="CHEBI:57288"/>
        <dbReference type="ChEBI" id="CHEBI:74900"/>
        <dbReference type="ChEBI" id="CHEBI:82748"/>
        <dbReference type="ChEBI" id="CHEBI:456216"/>
        <dbReference type="EC" id="2.3.1.193"/>
    </reaction>
</comment>
<proteinExistence type="inferred from homology"/>
<dbReference type="SUPFAM" id="SSF55729">
    <property type="entry name" value="Acyl-CoA N-acyltransferases (Nat)"/>
    <property type="match status" value="1"/>
</dbReference>
<dbReference type="PANTHER" id="PTHR10925:SF5">
    <property type="entry name" value="RNA CYTIDINE ACETYLTRANSFERASE"/>
    <property type="match status" value="1"/>
</dbReference>
<dbReference type="InterPro" id="IPR038321">
    <property type="entry name" value="TmcA_C_sf"/>
</dbReference>